<proteinExistence type="predicted"/>
<dbReference type="InterPro" id="IPR002821">
    <property type="entry name" value="Hydantoinase_A"/>
</dbReference>
<dbReference type="GO" id="GO:0006749">
    <property type="term" value="P:glutathione metabolic process"/>
    <property type="evidence" value="ECO:0007669"/>
    <property type="project" value="TreeGrafter"/>
</dbReference>
<evidence type="ECO:0000259" key="3">
    <source>
        <dbReference type="Pfam" id="PF05378"/>
    </source>
</evidence>
<reference evidence="5 6" key="1">
    <citation type="submission" date="2018-06" db="EMBL/GenBank/DDBJ databases">
        <authorList>
            <consortium name="Pathogen Informatics"/>
            <person name="Doyle S."/>
        </authorList>
    </citation>
    <scope>NUCLEOTIDE SEQUENCE [LARGE SCALE GENOMIC DNA]</scope>
    <source>
        <strain evidence="5 6">NCTC10684</strain>
    </source>
</reference>
<dbReference type="GO" id="GO:0018710">
    <property type="term" value="F:acetone carboxylase activity"/>
    <property type="evidence" value="ECO:0007669"/>
    <property type="project" value="UniProtKB-EC"/>
</dbReference>
<dbReference type="PANTHER" id="PTHR11365">
    <property type="entry name" value="5-OXOPROLINASE RELATED"/>
    <property type="match status" value="1"/>
</dbReference>
<dbReference type="Proteomes" id="UP000254701">
    <property type="component" value="Unassembled WGS sequence"/>
</dbReference>
<keyword evidence="5" id="KW-0436">Ligase</keyword>
<dbReference type="EMBL" id="UFSM01000001">
    <property type="protein sequence ID" value="SUU90821.1"/>
    <property type="molecule type" value="Genomic_DNA"/>
</dbReference>
<evidence type="ECO:0000313" key="5">
    <source>
        <dbReference type="EMBL" id="SUU90821.1"/>
    </source>
</evidence>
<feature type="domain" description="Acetophenone carboxylase-like C-terminal" evidence="4">
    <location>
        <begin position="590"/>
        <end position="763"/>
    </location>
</feature>
<dbReference type="InterPro" id="IPR043129">
    <property type="entry name" value="ATPase_NBD"/>
</dbReference>
<dbReference type="GO" id="GO:0005829">
    <property type="term" value="C:cytosol"/>
    <property type="evidence" value="ECO:0007669"/>
    <property type="project" value="TreeGrafter"/>
</dbReference>
<dbReference type="Pfam" id="PF19278">
    <property type="entry name" value="Hydant_A_C"/>
    <property type="match status" value="1"/>
</dbReference>
<dbReference type="InterPro" id="IPR008040">
    <property type="entry name" value="Hydant_A_N"/>
</dbReference>
<feature type="region of interest" description="Disordered" evidence="1">
    <location>
        <begin position="62"/>
        <end position="81"/>
    </location>
</feature>
<dbReference type="InterPro" id="IPR049517">
    <property type="entry name" value="ACX-like_C"/>
</dbReference>
<dbReference type="AlphaFoldDB" id="A0A380WPQ4"/>
<organism evidence="5 6">
    <name type="scientific">Aminobacter aminovorans</name>
    <name type="common">Chelatobacter heintzii</name>
    <dbReference type="NCBI Taxonomy" id="83263"/>
    <lineage>
        <taxon>Bacteria</taxon>
        <taxon>Pseudomonadati</taxon>
        <taxon>Pseudomonadota</taxon>
        <taxon>Alphaproteobacteria</taxon>
        <taxon>Hyphomicrobiales</taxon>
        <taxon>Phyllobacteriaceae</taxon>
        <taxon>Aminobacter</taxon>
    </lineage>
</organism>
<dbReference type="PANTHER" id="PTHR11365:SF23">
    <property type="entry name" value="HYPOTHETICAL 5-OXOPROLINASE (EUROFUNG)-RELATED"/>
    <property type="match status" value="1"/>
</dbReference>
<evidence type="ECO:0000259" key="4">
    <source>
        <dbReference type="Pfam" id="PF19278"/>
    </source>
</evidence>
<dbReference type="Pfam" id="PF01968">
    <property type="entry name" value="Hydantoinase_A"/>
    <property type="match status" value="1"/>
</dbReference>
<dbReference type="InterPro" id="IPR045079">
    <property type="entry name" value="Oxoprolinase-like"/>
</dbReference>
<feature type="domain" description="Hydantoinase/oxoprolinase N-terminal" evidence="3">
    <location>
        <begin position="95"/>
        <end position="268"/>
    </location>
</feature>
<dbReference type="Pfam" id="PF05378">
    <property type="entry name" value="Hydant_A_N"/>
    <property type="match status" value="1"/>
</dbReference>
<name>A0A380WPQ4_AMIAI</name>
<dbReference type="GO" id="GO:0017168">
    <property type="term" value="F:5-oxoprolinase (ATP-hydrolyzing) activity"/>
    <property type="evidence" value="ECO:0007669"/>
    <property type="project" value="TreeGrafter"/>
</dbReference>
<evidence type="ECO:0000256" key="1">
    <source>
        <dbReference type="SAM" id="MobiDB-lite"/>
    </source>
</evidence>
<protein>
    <submittedName>
        <fullName evidence="5">Acetone carboxylase beta subunit</fullName>
        <ecNumber evidence="5">6.4.1.6</ecNumber>
    </submittedName>
</protein>
<sequence>MIIDIRPATLRAETPPVRCAPRLFGCADSNDADNSHCRFERLTSLAPLTSLGFRKDSRRAELCQNGPARRKHDNTNQPEEELDVNKVETFGTAVRVACDVGGTFTDVCILNEASGKIHVAKTPTTPDPIDGVLKGIEAGGVALRDIILFSHGTTLATNALITRRFPPAIMVTTKGFRDVIEIRRGTRDDLWDTYKEMAPPYLPRRDRLVVTERIDYSGKVIEGVNEAEARELARVIRKRNVNNVAICFVNSFVNPANEQRMRDILLEELPGVSISLSSDIMPEIFEHERFNTTVANTVLGPVAGQYGAELESRMQDGGYAGDVLLLHSGGGVMTAKGATKFAARLAASGIAAGAIASRFISELAGYKNSISLDMGGTSTDISLCSDGHLHVTNDWHVEYGYPIRFPSIEVLTIGAGGGSLAWRDAAGALRNGPQSAGSTPGPVCYNQGGTEPTNCDANVYLGRLGTKLAGGRVELDVKLAESAINRVIAEPFGMDAEQAALSILKVANANMADAVRLVSLRKGYDPRDFALVAFGGAGALHGVALARDLYIPVVLIPPNPGVTSAMGCLLVDITHDITQMYTDTVSDIDMAELNSAFRLLEEDGHDRLLSEDISPEQMLFQRYIDMRYLGQWRSMSIPVSADIENLDEAVRQFHEEHGREHNYSRPDAPVEVCRIQVKATGLNRKAELAKHELRTAPLPAPVGERLVRFDEAPQRIKTPVYDRSTLHAGAVVVGPAIIDQLDSTIVVPPGIKAEVDEYLIIRMHVPQQS</sequence>
<dbReference type="OrthoDB" id="9759608at2"/>
<dbReference type="EC" id="6.4.1.6" evidence="5"/>
<evidence type="ECO:0000259" key="2">
    <source>
        <dbReference type="Pfam" id="PF01968"/>
    </source>
</evidence>
<feature type="domain" description="Hydantoinase A/oxoprolinase" evidence="2">
    <location>
        <begin position="289"/>
        <end position="576"/>
    </location>
</feature>
<gene>
    <name evidence="5" type="primary">acxA_4</name>
    <name evidence="5" type="ORF">NCTC10684_04081</name>
</gene>
<accession>A0A380WPQ4</accession>
<evidence type="ECO:0000313" key="6">
    <source>
        <dbReference type="Proteomes" id="UP000254701"/>
    </source>
</evidence>
<dbReference type="SUPFAM" id="SSF53067">
    <property type="entry name" value="Actin-like ATPase domain"/>
    <property type="match status" value="1"/>
</dbReference>